<accession>B8LD22</accession>
<dbReference type="KEGG" id="tps:THAPSDRAFT_11098"/>
<feature type="compositionally biased region" description="Low complexity" evidence="1">
    <location>
        <begin position="83"/>
        <end position="99"/>
    </location>
</feature>
<dbReference type="CDD" id="cd11576">
    <property type="entry name" value="GH99_GH71_like_2"/>
    <property type="match status" value="1"/>
</dbReference>
<dbReference type="EMBL" id="DS999419">
    <property type="protein sequence ID" value="EED86637.1"/>
    <property type="molecule type" value="Genomic_DNA"/>
</dbReference>
<keyword evidence="4" id="KW-1185">Reference proteome</keyword>
<keyword evidence="2" id="KW-0812">Transmembrane</keyword>
<proteinExistence type="predicted"/>
<sequence length="580" mass="66488">MPIEADDKFEMNKVSDEETASLSARSSLINPSRHKREESFLVPKQRWWIIYVLISLVVIALVIGLSIGIVMKRELESNEIESTKPSAYPSSYPSISSRPTQQPSYLPSLSNQPSTSQAPSSYPSNKPSISMQPTLRPSSHPSSQPSDRPSNSPTNTVPHFIPNVSTLNNQIIVGYQGWFSYPGDGAPINKWKHWFSTSTNGDATIENVDIDMYPLMDEYDERDLEVSNIKLNNGELAKFYSNWKFRTVLKHFEWMEEYGISGVFHMRFMENIDKHKNHDWKTKVLHNVRRAAQHTGRVFAVSYNIAGRSLNDSVLDDLKNDWIRLVDNEKITESGRYLRHNGRPVLRIYGIGFVDVNVSDTSRLAELIEWFKNGADPKYRVFLIGGVPTGWRERVHDARSEEEWTTIYQSLDGIHPWHVGRFATLNGFDTYFRNIIAKDAELCNELGILYMPTMYPGFSWHNLNKNYQSKNIERREEGTLQMVPPINSIPRLGGKFMWSQAYKYASDPNINTIWMAQFDEVDEGTAIFKVAKNVPNEGQWLTLDIDGLQLPSDWYLRLCGQAQQMMFGNIELSESIPIEP</sequence>
<feature type="compositionally biased region" description="Basic and acidic residues" evidence="1">
    <location>
        <begin position="1"/>
        <end position="16"/>
    </location>
</feature>
<feature type="transmembrane region" description="Helical" evidence="2">
    <location>
        <begin position="48"/>
        <end position="70"/>
    </location>
</feature>
<dbReference type="PaxDb" id="35128-Thaps11098"/>
<dbReference type="AlphaFoldDB" id="B8LD22"/>
<keyword evidence="2" id="KW-1133">Transmembrane helix</keyword>
<feature type="compositionally biased region" description="Polar residues" evidence="1">
    <location>
        <begin position="100"/>
        <end position="159"/>
    </location>
</feature>
<gene>
    <name evidence="3" type="ORF">THAPSDRAFT_11098</name>
</gene>
<evidence type="ECO:0008006" key="5">
    <source>
        <dbReference type="Google" id="ProtNLM"/>
    </source>
</evidence>
<dbReference type="Proteomes" id="UP000001449">
    <property type="component" value="Unassembled WGS sequence"/>
</dbReference>
<name>B8LD22_THAPS</name>
<reference evidence="3 4" key="2">
    <citation type="journal article" date="2008" name="Nature">
        <title>The Phaeodactylum genome reveals the evolutionary history of diatom genomes.</title>
        <authorList>
            <person name="Bowler C."/>
            <person name="Allen A.E."/>
            <person name="Badger J.H."/>
            <person name="Grimwood J."/>
            <person name="Jabbari K."/>
            <person name="Kuo A."/>
            <person name="Maheswari U."/>
            <person name="Martens C."/>
            <person name="Maumus F."/>
            <person name="Otillar R.P."/>
            <person name="Rayko E."/>
            <person name="Salamov A."/>
            <person name="Vandepoele K."/>
            <person name="Beszteri B."/>
            <person name="Gruber A."/>
            <person name="Heijde M."/>
            <person name="Katinka M."/>
            <person name="Mock T."/>
            <person name="Valentin K."/>
            <person name="Verret F."/>
            <person name="Berges J.A."/>
            <person name="Brownlee C."/>
            <person name="Cadoret J.P."/>
            <person name="Chiovitti A."/>
            <person name="Choi C.J."/>
            <person name="Coesel S."/>
            <person name="De Martino A."/>
            <person name="Detter J.C."/>
            <person name="Durkin C."/>
            <person name="Falciatore A."/>
            <person name="Fournet J."/>
            <person name="Haruta M."/>
            <person name="Huysman M.J."/>
            <person name="Jenkins B.D."/>
            <person name="Jiroutova K."/>
            <person name="Jorgensen R.E."/>
            <person name="Joubert Y."/>
            <person name="Kaplan A."/>
            <person name="Kroger N."/>
            <person name="Kroth P.G."/>
            <person name="La Roche J."/>
            <person name="Lindquist E."/>
            <person name="Lommer M."/>
            <person name="Martin-Jezequel V."/>
            <person name="Lopez P.J."/>
            <person name="Lucas S."/>
            <person name="Mangogna M."/>
            <person name="McGinnis K."/>
            <person name="Medlin L.K."/>
            <person name="Montsant A."/>
            <person name="Oudot-Le Secq M.P."/>
            <person name="Napoli C."/>
            <person name="Obornik M."/>
            <person name="Parker M.S."/>
            <person name="Petit J.L."/>
            <person name="Porcel B.M."/>
            <person name="Poulsen N."/>
            <person name="Robison M."/>
            <person name="Rychlewski L."/>
            <person name="Rynearson T.A."/>
            <person name="Schmutz J."/>
            <person name="Shapiro H."/>
            <person name="Siaut M."/>
            <person name="Stanley M."/>
            <person name="Sussman M.R."/>
            <person name="Taylor A.R."/>
            <person name="Vardi A."/>
            <person name="von Dassow P."/>
            <person name="Vyverman W."/>
            <person name="Willis A."/>
            <person name="Wyrwicz L.S."/>
            <person name="Rokhsar D.S."/>
            <person name="Weissenbach J."/>
            <person name="Armbrust E.V."/>
            <person name="Green B.R."/>
            <person name="Van de Peer Y."/>
            <person name="Grigoriev I.V."/>
        </authorList>
    </citation>
    <scope>NUCLEOTIDE SEQUENCE [LARGE SCALE GENOMIC DNA]</scope>
    <source>
        <strain evidence="3 4">CCMP1335</strain>
    </source>
</reference>
<reference evidence="3 4" key="1">
    <citation type="journal article" date="2004" name="Science">
        <title>The genome of the diatom Thalassiosira pseudonana: ecology, evolution, and metabolism.</title>
        <authorList>
            <person name="Armbrust E.V."/>
            <person name="Berges J.A."/>
            <person name="Bowler C."/>
            <person name="Green B.R."/>
            <person name="Martinez D."/>
            <person name="Putnam N.H."/>
            <person name="Zhou S."/>
            <person name="Allen A.E."/>
            <person name="Apt K.E."/>
            <person name="Bechner M."/>
            <person name="Brzezinski M.A."/>
            <person name="Chaal B.K."/>
            <person name="Chiovitti A."/>
            <person name="Davis A.K."/>
            <person name="Demarest M.S."/>
            <person name="Detter J.C."/>
            <person name="Glavina T."/>
            <person name="Goodstein D."/>
            <person name="Hadi M.Z."/>
            <person name="Hellsten U."/>
            <person name="Hildebrand M."/>
            <person name="Jenkins B.D."/>
            <person name="Jurka J."/>
            <person name="Kapitonov V.V."/>
            <person name="Kroger N."/>
            <person name="Lau W.W."/>
            <person name="Lane T.W."/>
            <person name="Larimer F.W."/>
            <person name="Lippmeier J.C."/>
            <person name="Lucas S."/>
            <person name="Medina M."/>
            <person name="Montsant A."/>
            <person name="Obornik M."/>
            <person name="Parker M.S."/>
            <person name="Palenik B."/>
            <person name="Pazour G.J."/>
            <person name="Richardson P.M."/>
            <person name="Rynearson T.A."/>
            <person name="Saito M.A."/>
            <person name="Schwartz D.C."/>
            <person name="Thamatrakoln K."/>
            <person name="Valentin K."/>
            <person name="Vardi A."/>
            <person name="Wilkerson F.P."/>
            <person name="Rokhsar D.S."/>
        </authorList>
    </citation>
    <scope>NUCLEOTIDE SEQUENCE [LARGE SCALE GENOMIC DNA]</scope>
    <source>
        <strain evidence="3 4">CCMP1335</strain>
    </source>
</reference>
<dbReference type="Gene3D" id="3.20.20.80">
    <property type="entry name" value="Glycosidases"/>
    <property type="match status" value="1"/>
</dbReference>
<keyword evidence="2" id="KW-0472">Membrane</keyword>
<dbReference type="RefSeq" id="XP_002296909.1">
    <property type="nucleotide sequence ID" value="XM_002296873.1"/>
</dbReference>
<organism evidence="3 4">
    <name type="scientific">Thalassiosira pseudonana</name>
    <name type="common">Marine diatom</name>
    <name type="synonym">Cyclotella nana</name>
    <dbReference type="NCBI Taxonomy" id="35128"/>
    <lineage>
        <taxon>Eukaryota</taxon>
        <taxon>Sar</taxon>
        <taxon>Stramenopiles</taxon>
        <taxon>Ochrophyta</taxon>
        <taxon>Bacillariophyta</taxon>
        <taxon>Coscinodiscophyceae</taxon>
        <taxon>Thalassiosirophycidae</taxon>
        <taxon>Thalassiosirales</taxon>
        <taxon>Thalassiosiraceae</taxon>
        <taxon>Thalassiosira</taxon>
    </lineage>
</organism>
<dbReference type="InParanoid" id="B8LD22"/>
<evidence type="ECO:0000256" key="1">
    <source>
        <dbReference type="SAM" id="MobiDB-lite"/>
    </source>
</evidence>
<evidence type="ECO:0000256" key="2">
    <source>
        <dbReference type="SAM" id="Phobius"/>
    </source>
</evidence>
<evidence type="ECO:0000313" key="4">
    <source>
        <dbReference type="Proteomes" id="UP000001449"/>
    </source>
</evidence>
<dbReference type="HOGENOM" id="CLU_019346_1_0_1"/>
<dbReference type="eggNOG" id="ENOG502S12Q">
    <property type="taxonomic scope" value="Eukaryota"/>
</dbReference>
<protein>
    <recommendedName>
        <fullName evidence="5">Xylosidase/arabinosidase</fullName>
    </recommendedName>
</protein>
<evidence type="ECO:0000313" key="3">
    <source>
        <dbReference type="EMBL" id="EED86637.1"/>
    </source>
</evidence>
<feature type="region of interest" description="Disordered" evidence="1">
    <location>
        <begin position="79"/>
        <end position="159"/>
    </location>
</feature>
<feature type="region of interest" description="Disordered" evidence="1">
    <location>
        <begin position="1"/>
        <end position="26"/>
    </location>
</feature>
<dbReference type="GeneID" id="7446266"/>
<dbReference type="STRING" id="35128.B8LD22"/>